<proteinExistence type="predicted"/>
<dbReference type="Proteomes" id="UP000275078">
    <property type="component" value="Unassembled WGS sequence"/>
</dbReference>
<evidence type="ECO:0000313" key="2">
    <source>
        <dbReference type="EMBL" id="RPA77423.1"/>
    </source>
</evidence>
<name>A0A3N4HU76_ASCIM</name>
<protein>
    <submittedName>
        <fullName evidence="2">Uncharacterized protein</fullName>
    </submittedName>
</protein>
<evidence type="ECO:0000256" key="1">
    <source>
        <dbReference type="SAM" id="MobiDB-lite"/>
    </source>
</evidence>
<keyword evidence="3" id="KW-1185">Reference proteome</keyword>
<evidence type="ECO:0000313" key="3">
    <source>
        <dbReference type="Proteomes" id="UP000275078"/>
    </source>
</evidence>
<feature type="region of interest" description="Disordered" evidence="1">
    <location>
        <begin position="1"/>
        <end position="28"/>
    </location>
</feature>
<organism evidence="2 3">
    <name type="scientific">Ascobolus immersus RN42</name>
    <dbReference type="NCBI Taxonomy" id="1160509"/>
    <lineage>
        <taxon>Eukaryota</taxon>
        <taxon>Fungi</taxon>
        <taxon>Dikarya</taxon>
        <taxon>Ascomycota</taxon>
        <taxon>Pezizomycotina</taxon>
        <taxon>Pezizomycetes</taxon>
        <taxon>Pezizales</taxon>
        <taxon>Ascobolaceae</taxon>
        <taxon>Ascobolus</taxon>
    </lineage>
</organism>
<gene>
    <name evidence="2" type="ORF">BJ508DRAFT_364504</name>
</gene>
<dbReference type="EMBL" id="ML119727">
    <property type="protein sequence ID" value="RPA77423.1"/>
    <property type="molecule type" value="Genomic_DNA"/>
</dbReference>
<reference evidence="2 3" key="1">
    <citation type="journal article" date="2018" name="Nat. Ecol. Evol.">
        <title>Pezizomycetes genomes reveal the molecular basis of ectomycorrhizal truffle lifestyle.</title>
        <authorList>
            <person name="Murat C."/>
            <person name="Payen T."/>
            <person name="Noel B."/>
            <person name="Kuo A."/>
            <person name="Morin E."/>
            <person name="Chen J."/>
            <person name="Kohler A."/>
            <person name="Krizsan K."/>
            <person name="Balestrini R."/>
            <person name="Da Silva C."/>
            <person name="Montanini B."/>
            <person name="Hainaut M."/>
            <person name="Levati E."/>
            <person name="Barry K.W."/>
            <person name="Belfiori B."/>
            <person name="Cichocki N."/>
            <person name="Clum A."/>
            <person name="Dockter R.B."/>
            <person name="Fauchery L."/>
            <person name="Guy J."/>
            <person name="Iotti M."/>
            <person name="Le Tacon F."/>
            <person name="Lindquist E.A."/>
            <person name="Lipzen A."/>
            <person name="Malagnac F."/>
            <person name="Mello A."/>
            <person name="Molinier V."/>
            <person name="Miyauchi S."/>
            <person name="Poulain J."/>
            <person name="Riccioni C."/>
            <person name="Rubini A."/>
            <person name="Sitrit Y."/>
            <person name="Splivallo R."/>
            <person name="Traeger S."/>
            <person name="Wang M."/>
            <person name="Zifcakova L."/>
            <person name="Wipf D."/>
            <person name="Zambonelli A."/>
            <person name="Paolocci F."/>
            <person name="Nowrousian M."/>
            <person name="Ottonello S."/>
            <person name="Baldrian P."/>
            <person name="Spatafora J.W."/>
            <person name="Henrissat B."/>
            <person name="Nagy L.G."/>
            <person name="Aury J.M."/>
            <person name="Wincker P."/>
            <person name="Grigoriev I.V."/>
            <person name="Bonfante P."/>
            <person name="Martin F.M."/>
        </authorList>
    </citation>
    <scope>NUCLEOTIDE SEQUENCE [LARGE SCALE GENOMIC DNA]</scope>
    <source>
        <strain evidence="2 3">RN42</strain>
    </source>
</reference>
<sequence>MYHLEGPNPQDINTNRRKANPTHTLIPDHTTSSLWSKLGDRTAKLRKDLAESIAYANARARERAKQRAECVCQPGLINIGGTCYMVRRTGRGSSMWMPVGVCTPCMGGKKSQQK</sequence>
<dbReference type="AlphaFoldDB" id="A0A3N4HU76"/>
<accession>A0A3N4HU76</accession>